<dbReference type="EMBL" id="JH816688">
    <property type="protein sequence ID" value="EKC25732.1"/>
    <property type="molecule type" value="Genomic_DNA"/>
</dbReference>
<dbReference type="GO" id="GO:0031267">
    <property type="term" value="F:small GTPase binding"/>
    <property type="evidence" value="ECO:0007669"/>
    <property type="project" value="InterPro"/>
</dbReference>
<reference evidence="6" key="1">
    <citation type="journal article" date="2012" name="Nature">
        <title>The oyster genome reveals stress adaptation and complexity of shell formation.</title>
        <authorList>
            <person name="Zhang G."/>
            <person name="Fang X."/>
            <person name="Guo X."/>
            <person name="Li L."/>
            <person name="Luo R."/>
            <person name="Xu F."/>
            <person name="Yang P."/>
            <person name="Zhang L."/>
            <person name="Wang X."/>
            <person name="Qi H."/>
            <person name="Xiong Z."/>
            <person name="Que H."/>
            <person name="Xie Y."/>
            <person name="Holland P.W."/>
            <person name="Paps J."/>
            <person name="Zhu Y."/>
            <person name="Wu F."/>
            <person name="Chen Y."/>
            <person name="Wang J."/>
            <person name="Peng C."/>
            <person name="Meng J."/>
            <person name="Yang L."/>
            <person name="Liu J."/>
            <person name="Wen B."/>
            <person name="Zhang N."/>
            <person name="Huang Z."/>
            <person name="Zhu Q."/>
            <person name="Feng Y."/>
            <person name="Mount A."/>
            <person name="Hedgecock D."/>
            <person name="Xu Z."/>
            <person name="Liu Y."/>
            <person name="Domazet-Loso T."/>
            <person name="Du Y."/>
            <person name="Sun X."/>
            <person name="Zhang S."/>
            <person name="Liu B."/>
            <person name="Cheng P."/>
            <person name="Jiang X."/>
            <person name="Li J."/>
            <person name="Fan D."/>
            <person name="Wang W."/>
            <person name="Fu W."/>
            <person name="Wang T."/>
            <person name="Wang B."/>
            <person name="Zhang J."/>
            <person name="Peng Z."/>
            <person name="Li Y."/>
            <person name="Li N."/>
            <person name="Wang J."/>
            <person name="Chen M."/>
            <person name="He Y."/>
            <person name="Tan F."/>
            <person name="Song X."/>
            <person name="Zheng Q."/>
            <person name="Huang R."/>
            <person name="Yang H."/>
            <person name="Du X."/>
            <person name="Chen L."/>
            <person name="Yang M."/>
            <person name="Gaffney P.M."/>
            <person name="Wang S."/>
            <person name="Luo L."/>
            <person name="She Z."/>
            <person name="Ming Y."/>
            <person name="Huang W."/>
            <person name="Zhang S."/>
            <person name="Huang B."/>
            <person name="Zhang Y."/>
            <person name="Qu T."/>
            <person name="Ni P."/>
            <person name="Miao G."/>
            <person name="Wang J."/>
            <person name="Wang Q."/>
            <person name="Steinberg C.E."/>
            <person name="Wang H."/>
            <person name="Li N."/>
            <person name="Qian L."/>
            <person name="Zhang G."/>
            <person name="Li Y."/>
            <person name="Yang H."/>
            <person name="Liu X."/>
            <person name="Wang J."/>
            <person name="Yin Y."/>
            <person name="Wang J."/>
        </authorList>
    </citation>
    <scope>NUCLEOTIDE SEQUENCE [LARGE SCALE GENOMIC DNA]</scope>
    <source>
        <strain evidence="6">05x7-T-G4-1.051#20</strain>
    </source>
</reference>
<dbReference type="InterPro" id="IPR010472">
    <property type="entry name" value="FH3_dom"/>
</dbReference>
<dbReference type="InterPro" id="IPR011989">
    <property type="entry name" value="ARM-like"/>
</dbReference>
<dbReference type="SUPFAM" id="SSF56801">
    <property type="entry name" value="Acetyl-CoA synthetase-like"/>
    <property type="match status" value="1"/>
</dbReference>
<accession>K1PNS7</accession>
<feature type="coiled-coil region" evidence="3">
    <location>
        <begin position="1986"/>
        <end position="2016"/>
    </location>
</feature>
<dbReference type="Gene3D" id="3.30.300.30">
    <property type="match status" value="1"/>
</dbReference>
<feature type="coiled-coil region" evidence="3">
    <location>
        <begin position="1886"/>
        <end position="1913"/>
    </location>
</feature>
<dbReference type="InterPro" id="IPR011047">
    <property type="entry name" value="Quinoprotein_ADH-like_sf"/>
</dbReference>
<dbReference type="GO" id="GO:0030041">
    <property type="term" value="P:actin filament polymerization"/>
    <property type="evidence" value="ECO:0007669"/>
    <property type="project" value="TreeGrafter"/>
</dbReference>
<feature type="compositionally biased region" description="Low complexity" evidence="4">
    <location>
        <begin position="2069"/>
        <end position="2079"/>
    </location>
</feature>
<dbReference type="Gene3D" id="6.10.30.30">
    <property type="match status" value="1"/>
</dbReference>
<keyword evidence="5" id="KW-0732">Signal</keyword>
<feature type="region of interest" description="Disordered" evidence="4">
    <location>
        <begin position="1053"/>
        <end position="1084"/>
    </location>
</feature>
<evidence type="ECO:0000256" key="3">
    <source>
        <dbReference type="SAM" id="Coils"/>
    </source>
</evidence>
<dbReference type="HOGENOM" id="CLU_231473_0_0_1"/>
<feature type="coiled-coil region" evidence="3">
    <location>
        <begin position="1474"/>
        <end position="1522"/>
    </location>
</feature>
<dbReference type="InterPro" id="IPR010473">
    <property type="entry name" value="GTPase-bd"/>
</dbReference>
<dbReference type="Pfam" id="PF00501">
    <property type="entry name" value="AMP-binding"/>
    <property type="match status" value="1"/>
</dbReference>
<dbReference type="InterPro" id="IPR018391">
    <property type="entry name" value="PQQ_b-propeller_rpt"/>
</dbReference>
<dbReference type="InterPro" id="IPR015943">
    <property type="entry name" value="WD40/YVTN_repeat-like_dom_sf"/>
</dbReference>
<dbReference type="Pfam" id="PF13570">
    <property type="entry name" value="Beta-prop_ACSF4"/>
    <property type="match status" value="1"/>
</dbReference>
<dbReference type="PROSITE" id="PS51231">
    <property type="entry name" value="DAD"/>
    <property type="match status" value="1"/>
</dbReference>
<dbReference type="PROSITE" id="PS51444">
    <property type="entry name" value="FH2"/>
    <property type="match status" value="1"/>
</dbReference>
<dbReference type="Gene3D" id="3.40.50.12780">
    <property type="entry name" value="N-terminal domain of ligase-like"/>
    <property type="match status" value="1"/>
</dbReference>
<dbReference type="SMART" id="SM01140">
    <property type="entry name" value="Drf_GBD"/>
    <property type="match status" value="1"/>
</dbReference>
<organism evidence="6">
    <name type="scientific">Magallana gigas</name>
    <name type="common">Pacific oyster</name>
    <name type="synonym">Crassostrea gigas</name>
    <dbReference type="NCBI Taxonomy" id="29159"/>
    <lineage>
        <taxon>Eukaryota</taxon>
        <taxon>Metazoa</taxon>
        <taxon>Spiralia</taxon>
        <taxon>Lophotrochozoa</taxon>
        <taxon>Mollusca</taxon>
        <taxon>Bivalvia</taxon>
        <taxon>Autobranchia</taxon>
        <taxon>Pteriomorphia</taxon>
        <taxon>Ostreida</taxon>
        <taxon>Ostreoidea</taxon>
        <taxon>Ostreidae</taxon>
        <taxon>Magallana</taxon>
    </lineage>
</organism>
<dbReference type="SUPFAM" id="SSF50998">
    <property type="entry name" value="Quinoprotein alcohol dehydrogenase-like"/>
    <property type="match status" value="1"/>
</dbReference>
<dbReference type="InterPro" id="IPR051412">
    <property type="entry name" value="Formin_Homology_Diaphanous_sf"/>
</dbReference>
<dbReference type="InterPro" id="IPR014767">
    <property type="entry name" value="DAD_dom"/>
</dbReference>
<feature type="compositionally biased region" description="Basic and acidic residues" evidence="4">
    <location>
        <begin position="2104"/>
        <end position="2158"/>
    </location>
</feature>
<feature type="region of interest" description="Disordered" evidence="4">
    <location>
        <begin position="1522"/>
        <end position="1604"/>
    </location>
</feature>
<dbReference type="Pfam" id="PF02181">
    <property type="entry name" value="FH2"/>
    <property type="match status" value="1"/>
</dbReference>
<gene>
    <name evidence="6" type="ORF">CGI_10004956</name>
</gene>
<protein>
    <submittedName>
        <fullName evidence="6">Acyl-CoA synthetase family member 4</fullName>
    </submittedName>
</protein>
<dbReference type="InterPro" id="IPR009081">
    <property type="entry name" value="PP-bd_ACP"/>
</dbReference>
<dbReference type="InParanoid" id="K1PNS7"/>
<dbReference type="Gene3D" id="1.10.20.40">
    <property type="entry name" value="Formin, diaphanous GTPase-binding domain"/>
    <property type="match status" value="1"/>
</dbReference>
<dbReference type="GO" id="GO:0003779">
    <property type="term" value="F:actin binding"/>
    <property type="evidence" value="ECO:0007669"/>
    <property type="project" value="InterPro"/>
</dbReference>
<evidence type="ECO:0000256" key="2">
    <source>
        <dbReference type="ARBA" id="ARBA00023054"/>
    </source>
</evidence>
<dbReference type="Gene3D" id="1.20.58.2220">
    <property type="entry name" value="Formin, FH2 domain"/>
    <property type="match status" value="1"/>
</dbReference>
<dbReference type="PROSITE" id="PS50075">
    <property type="entry name" value="CARRIER"/>
    <property type="match status" value="1"/>
</dbReference>
<dbReference type="SUPFAM" id="SSF101447">
    <property type="entry name" value="Formin homology 2 domain (FH2 domain)"/>
    <property type="match status" value="1"/>
</dbReference>
<dbReference type="SUPFAM" id="SSF48371">
    <property type="entry name" value="ARM repeat"/>
    <property type="match status" value="1"/>
</dbReference>
<dbReference type="InterPro" id="IPR042201">
    <property type="entry name" value="FH2_Formin_sf"/>
</dbReference>
<dbReference type="InterPro" id="IPR015425">
    <property type="entry name" value="FH2_Formin"/>
</dbReference>
<comment type="similarity">
    <text evidence="1">Belongs to the formin homology family. Diaphanous subfamily.</text>
</comment>
<dbReference type="InterPro" id="IPR014768">
    <property type="entry name" value="GBD/FH3_dom"/>
</dbReference>
<dbReference type="PANTHER" id="PTHR45691:SF6">
    <property type="entry name" value="PROTEIN DIAPHANOUS"/>
    <property type="match status" value="1"/>
</dbReference>
<feature type="compositionally biased region" description="Polar residues" evidence="4">
    <location>
        <begin position="2080"/>
        <end position="2097"/>
    </location>
</feature>
<dbReference type="PROSITE" id="PS51232">
    <property type="entry name" value="GBD_FH3"/>
    <property type="match status" value="1"/>
</dbReference>
<dbReference type="GO" id="GO:0005884">
    <property type="term" value="C:actin filament"/>
    <property type="evidence" value="ECO:0007669"/>
    <property type="project" value="TreeGrafter"/>
</dbReference>
<dbReference type="Gene3D" id="2.130.10.10">
    <property type="entry name" value="YVTN repeat-like/Quinoprotein amine dehydrogenase"/>
    <property type="match status" value="2"/>
</dbReference>
<dbReference type="SMART" id="SM00498">
    <property type="entry name" value="FH2"/>
    <property type="match status" value="1"/>
</dbReference>
<proteinExistence type="inferred from homology"/>
<dbReference type="Gene3D" id="1.25.10.10">
    <property type="entry name" value="Leucine-rich Repeat Variant"/>
    <property type="match status" value="1"/>
</dbReference>
<sequence length="2177" mass="245816">MPKKSFSFFLFCRILKSGCAFYCFDEHGIEGTAERLHKMNVRFMLIQANYTQVIESLLQMFDRKLITGTSSHLSSLGLISLKLPSRSDTNKGVNDIAYCITTSGSTGRRKLVQVPHSCIIPNITHIRSIYNLKIDDLVLLCSPLTFDPSIVEIFVTLLSGACLLIIPDHAKLQSKKLLNLIHRRNKVTVIQATPSLIQRQPPSDLKNTLLSESTSLRILALGGEEFPPLSQIHQWRAPDNKTQFINLYGITEVSCWSFYHCLNDKEIWDNKEVPIGKPLSKSEYKILGEDGRTILQGEGKLYLGGCDRQCLIDDECHKSDIVPKFRDSGDFVRIDSEGRIIYIGRKDRQVKRNGCRLHLGEIEKIAVAEPSVFECKAVMKGGRLVLFFVPKLPLEIKTMKDYLQSIIKRKLPKHYSPDDIILVDEIPITKHGKLLLHSAYVEICFLIRLNILHVYFAGKCDFKALLSQTQESIDKFGPGISKITIENILKEEWKKLLKNCVKTGDSNFLLSGGDSFSAVNFARAIEDQLGLSAPDLVDVILHKSFFDIVSHVEKLASKSEVKSTKRREKQLEEGVKISINKKIRLESYNKLWKSCSCMNSAVMRGNQYFCMSCLKTVRNPVPKTQTQRNKDSGIFGCNLTETFCREEPSKVLTPNSGTIDTEALAQMIGRVEITQRWSFDTGKCVDASPLVIQASSGLHEVFIGSHSHHMYALVAETGALLWKTKLGDRIESSACVSLCGKYIIVGCYDGGVYTLARDTGDIIWMYRTKSSVKSSPAVDPITGWIYIGSHDHHVYSLDIENQVCCWRVQIDEGSVFSSPALSYDNHYVCVCSLSGHVAALHPKSGEIIWKYRTGKPIFSSPTITTIGPCVGCVDGRLYQLDHQGCLVWSFTTSAPIFSSPVQLPVVNPVSLNISNHSILVGSHDSNVYCISPNGTELWRQKTTDFVYSTCFCFGNVFENYHDSEQRNSIPQNKQEIEAKQAHTFNAFRYCVVTSKDGTITVIGLETGQMIGSFKLPWEVFSSPVVIGNLLVLDKVVRNTVRIGKDKSSKAKDVKAATWSNRLPSSGDSDPSNGTQYGFGPTPQDNIKNLSDSEVLERFEQLLDDMNLTEEKKAPLRAWDMPMKRNMLTMQVTAGKAKQRDLDTPQNFVAEVRNADLKGEKRLRVLESLRVSLTSNPVSWVVDFGLDGLNGILRNLTYCCDSKTERKSTYECVRCLKAFMNNKFGLMQIINHDEALTILSRTVDPSDPTTMLEAVRLLAAICLVPPDGHEKALEGITVCGEIRGRDRFIPVIMGLGMRDNQPMQVACIQLVNAIVSTPDDLDFRLHLRNEFMRTGLIDLIGSLKSQEDEELQTHLQIFSEHQEEDFEEFSHRYDNVRAEFEDAQQCFTLIHNSVKDTIAEPYFLSILQHLLCIRDDMYSRPQYYKLIEECVTQIVLHRNGADPDFRHTKRFEIDVEPLLSNLTEKSRYEDFEGSISQVNNKLETALTAKQESEAKAMTLEEKVKQYEQEIADMKEKIRQGIGDTIMAGKGPGGTGGAPPPPPPPGGVPPPPPPPPPPGGAPPPPPPPPGMGPPPPPPPPGAPRAPGAPPPPGFVSPPSSSNKLPYGMKQKKKYELGIQTKRINWNKVQANKMDKEAFWVNVHEDKFEDQNLFEGLLENFAVATKEKKKDMNQQEVEIKKKAKELKVLDPKSAQNLSILLGSIKVPFSEIKRRILEVDEENLNTAIIEQLLRYMPEPEQMKQIASLKDQYQDLADPEQFAVEMSSIKRIHPRLKSMLFKMSFPEMVQDIKPDLVAAKEALEEIKTSSKFANVLELILLMGNILNTGSRNAQSIGFDISFLPKLQNTRAADGKTTLVHYLAQVVEEKHPDLLQFTEELSYVERASRVSDEVLQKNLNTMEKSLKQLEIDIKNLNKSQNEGDKFSQVMNEFIASAKSQYEVMKGMYKMVDNLYKEMGKYYTFDIKKYAMEEFFSDIKSFKEFFVQALKDNAKIRETNEKIRRAKEAKERQQKERAAKLARKKALVDMTIDDNQEGVMDNLLEALKTGSCFNREKRDAKRKTPRAAGAERRAQLSRSRSRQNLLTMDNSTLMEINFNDSSVDTPPRPPRGKDERRDVRRELDMRTNLVKKDLNDNEERKRHSHQVDDRRRVNRQGSEEKRRNSCTDNGMSEAEKLLARLKDL</sequence>
<name>K1PNS7_MAGGI</name>
<dbReference type="InterPro" id="IPR002372">
    <property type="entry name" value="PQQ_rpt_dom"/>
</dbReference>
<dbReference type="SMART" id="SM01139">
    <property type="entry name" value="Drf_FH3"/>
    <property type="match status" value="1"/>
</dbReference>
<evidence type="ECO:0000256" key="1">
    <source>
        <dbReference type="ARBA" id="ARBA00008214"/>
    </source>
</evidence>
<dbReference type="InterPro" id="IPR044933">
    <property type="entry name" value="DIA_GBD_sf"/>
</dbReference>
<evidence type="ECO:0000256" key="5">
    <source>
        <dbReference type="SAM" id="SignalP"/>
    </source>
</evidence>
<feature type="compositionally biased region" description="Polar residues" evidence="4">
    <location>
        <begin position="1057"/>
        <end position="1075"/>
    </location>
</feature>
<dbReference type="SMART" id="SM00564">
    <property type="entry name" value="PQQ"/>
    <property type="match status" value="5"/>
</dbReference>
<feature type="region of interest" description="Disordered" evidence="4">
    <location>
        <begin position="2048"/>
        <end position="2167"/>
    </location>
</feature>
<keyword evidence="2 3" id="KW-0175">Coiled coil</keyword>
<feature type="signal peptide" evidence="5">
    <location>
        <begin position="1"/>
        <end position="20"/>
    </location>
</feature>
<dbReference type="InterPro" id="IPR016024">
    <property type="entry name" value="ARM-type_fold"/>
</dbReference>
<dbReference type="InterPro" id="IPR025110">
    <property type="entry name" value="AMP-bd_C"/>
</dbReference>
<feature type="chain" id="PRO_5043769409" evidence="5">
    <location>
        <begin position="21"/>
        <end position="2177"/>
    </location>
</feature>
<dbReference type="Pfam" id="PF00550">
    <property type="entry name" value="PP-binding"/>
    <property type="match status" value="1"/>
</dbReference>
<feature type="compositionally biased region" description="Pro residues" evidence="4">
    <location>
        <begin position="1536"/>
        <end position="1593"/>
    </location>
</feature>
<dbReference type="InterPro" id="IPR042099">
    <property type="entry name" value="ANL_N_sf"/>
</dbReference>
<dbReference type="PANTHER" id="PTHR45691">
    <property type="entry name" value="PROTEIN DIAPHANOUS"/>
    <property type="match status" value="1"/>
</dbReference>
<evidence type="ECO:0000256" key="4">
    <source>
        <dbReference type="SAM" id="MobiDB-lite"/>
    </source>
</evidence>
<evidence type="ECO:0000313" key="6">
    <source>
        <dbReference type="EMBL" id="EKC25732.1"/>
    </source>
</evidence>
<dbReference type="InterPro" id="IPR045851">
    <property type="entry name" value="AMP-bd_C_sf"/>
</dbReference>
<dbReference type="Pfam" id="PF06371">
    <property type="entry name" value="Drf_GBD"/>
    <property type="match status" value="1"/>
</dbReference>
<dbReference type="Pfam" id="PF13193">
    <property type="entry name" value="AMP-binding_C"/>
    <property type="match status" value="1"/>
</dbReference>
<dbReference type="Gene3D" id="1.20.58.630">
    <property type="match status" value="1"/>
</dbReference>
<dbReference type="Pfam" id="PF06367">
    <property type="entry name" value="Drf_FH3"/>
    <property type="match status" value="1"/>
</dbReference>
<dbReference type="Gene3D" id="1.10.238.150">
    <property type="entry name" value="Formin, FH3 diaphanous domain"/>
    <property type="match status" value="1"/>
</dbReference>
<dbReference type="InterPro" id="IPR000873">
    <property type="entry name" value="AMP-dep_synth/lig_dom"/>
</dbReference>